<dbReference type="GO" id="GO:0005829">
    <property type="term" value="C:cytosol"/>
    <property type="evidence" value="ECO:0007669"/>
    <property type="project" value="TreeGrafter"/>
</dbReference>
<feature type="domain" description="Carrier" evidence="6">
    <location>
        <begin position="1991"/>
        <end position="2066"/>
    </location>
</feature>
<reference evidence="7" key="1">
    <citation type="submission" date="2020-02" db="EMBL/GenBank/DDBJ databases">
        <title>Bacillus sedimentmangrovi sp. nov., isolated from sediment of the mangrove ecosystem.</title>
        <authorList>
            <person name="Liu G."/>
        </authorList>
    </citation>
    <scope>NUCLEOTIDE SEQUENCE [LARGE SCALE GENOMIC DNA]</scope>
    <source>
        <strain evidence="7">SgZ-7</strain>
    </source>
</reference>
<dbReference type="InterPro" id="IPR042099">
    <property type="entry name" value="ANL_N_sf"/>
</dbReference>
<keyword evidence="4" id="KW-0597">Phosphoprotein</keyword>
<dbReference type="InterPro" id="IPR029058">
    <property type="entry name" value="AB_hydrolase_fold"/>
</dbReference>
<dbReference type="PANTHER" id="PTHR45527:SF14">
    <property type="entry name" value="PLIPASTATIN SYNTHASE SUBUNIT B"/>
    <property type="match status" value="1"/>
</dbReference>
<protein>
    <submittedName>
        <fullName evidence="7">Amino acid adenylation domain-containing protein</fullName>
    </submittedName>
</protein>
<evidence type="ECO:0000256" key="3">
    <source>
        <dbReference type="ARBA" id="ARBA00022450"/>
    </source>
</evidence>
<dbReference type="InterPro" id="IPR010071">
    <property type="entry name" value="AA_adenyl_dom"/>
</dbReference>
<gene>
    <name evidence="7" type="ORF">G4Z05_03485</name>
</gene>
<dbReference type="RefSeq" id="WP_163250484.1">
    <property type="nucleotide sequence ID" value="NZ_JAAIUV010000003.1"/>
</dbReference>
<proteinExistence type="inferred from homology"/>
<dbReference type="InterPro" id="IPR036736">
    <property type="entry name" value="ACP-like_sf"/>
</dbReference>
<evidence type="ECO:0000256" key="2">
    <source>
        <dbReference type="ARBA" id="ARBA00006432"/>
    </source>
</evidence>
<dbReference type="Pfam" id="PF13193">
    <property type="entry name" value="AMP-binding_C"/>
    <property type="match status" value="2"/>
</dbReference>
<dbReference type="Gene3D" id="3.30.300.30">
    <property type="match status" value="2"/>
</dbReference>
<dbReference type="SMART" id="SM00823">
    <property type="entry name" value="PKS_PP"/>
    <property type="match status" value="2"/>
</dbReference>
<dbReference type="FunFam" id="3.40.50.12780:FF:000012">
    <property type="entry name" value="Non-ribosomal peptide synthetase"/>
    <property type="match status" value="2"/>
</dbReference>
<dbReference type="NCBIfam" id="TIGR01733">
    <property type="entry name" value="AA-adenyl-dom"/>
    <property type="match status" value="2"/>
</dbReference>
<dbReference type="Gene3D" id="3.30.559.30">
    <property type="entry name" value="Nonribosomal peptide synthetase, condensation domain"/>
    <property type="match status" value="2"/>
</dbReference>
<dbReference type="PROSITE" id="PS50075">
    <property type="entry name" value="CARRIER"/>
    <property type="match status" value="2"/>
</dbReference>
<feature type="domain" description="Carrier" evidence="6">
    <location>
        <begin position="936"/>
        <end position="1011"/>
    </location>
</feature>
<keyword evidence="3" id="KW-0596">Phosphopantetheine</keyword>
<dbReference type="CDD" id="cd17643">
    <property type="entry name" value="A_NRPS_Cytc1-like"/>
    <property type="match status" value="1"/>
</dbReference>
<dbReference type="GO" id="GO:0003824">
    <property type="term" value="F:catalytic activity"/>
    <property type="evidence" value="ECO:0007669"/>
    <property type="project" value="InterPro"/>
</dbReference>
<dbReference type="GO" id="GO:0008610">
    <property type="term" value="P:lipid biosynthetic process"/>
    <property type="evidence" value="ECO:0007669"/>
    <property type="project" value="UniProtKB-ARBA"/>
</dbReference>
<dbReference type="EMBL" id="JAAIUV010000003">
    <property type="protein sequence ID" value="NEX77952.1"/>
    <property type="molecule type" value="Genomic_DNA"/>
</dbReference>
<dbReference type="InterPro" id="IPR020845">
    <property type="entry name" value="AMP-binding_CS"/>
</dbReference>
<dbReference type="GO" id="GO:0044550">
    <property type="term" value="P:secondary metabolite biosynthetic process"/>
    <property type="evidence" value="ECO:0007669"/>
    <property type="project" value="UniProtKB-ARBA"/>
</dbReference>
<dbReference type="FunFam" id="3.40.50.980:FF:000002">
    <property type="entry name" value="Enterobactin synthetase component F"/>
    <property type="match status" value="1"/>
</dbReference>
<dbReference type="FunFam" id="3.30.300.30:FF:000010">
    <property type="entry name" value="Enterobactin synthetase component F"/>
    <property type="match status" value="2"/>
</dbReference>
<dbReference type="InterPro" id="IPR020806">
    <property type="entry name" value="PKS_PP-bd"/>
</dbReference>
<dbReference type="InterPro" id="IPR045851">
    <property type="entry name" value="AMP-bd_C_sf"/>
</dbReference>
<dbReference type="PROSITE" id="PS00455">
    <property type="entry name" value="AMP_BINDING"/>
    <property type="match status" value="2"/>
</dbReference>
<dbReference type="FunFam" id="3.40.50.980:FF:000001">
    <property type="entry name" value="Non-ribosomal peptide synthetase"/>
    <property type="match status" value="2"/>
</dbReference>
<accession>A0A6B3TMZ3</accession>
<dbReference type="SUPFAM" id="SSF52777">
    <property type="entry name" value="CoA-dependent acyltransferases"/>
    <property type="match status" value="4"/>
</dbReference>
<dbReference type="SUPFAM" id="SSF53474">
    <property type="entry name" value="alpha/beta-Hydrolases"/>
    <property type="match status" value="1"/>
</dbReference>
<dbReference type="Gene3D" id="3.40.50.980">
    <property type="match status" value="2"/>
</dbReference>
<evidence type="ECO:0000256" key="4">
    <source>
        <dbReference type="ARBA" id="ARBA00022553"/>
    </source>
</evidence>
<dbReference type="InterPro" id="IPR001031">
    <property type="entry name" value="Thioesterase"/>
</dbReference>
<dbReference type="InterPro" id="IPR009081">
    <property type="entry name" value="PP-bd_ACP"/>
</dbReference>
<keyword evidence="8" id="KW-1185">Reference proteome</keyword>
<dbReference type="InterPro" id="IPR001242">
    <property type="entry name" value="Condensation_dom"/>
</dbReference>
<evidence type="ECO:0000256" key="5">
    <source>
        <dbReference type="SAM" id="MobiDB-lite"/>
    </source>
</evidence>
<feature type="region of interest" description="Disordered" evidence="5">
    <location>
        <begin position="916"/>
        <end position="937"/>
    </location>
</feature>
<dbReference type="Gene3D" id="1.10.1200.10">
    <property type="entry name" value="ACP-like"/>
    <property type="match status" value="1"/>
</dbReference>
<comment type="caution">
    <text evidence="7">The sequence shown here is derived from an EMBL/GenBank/DDBJ whole genome shotgun (WGS) entry which is preliminary data.</text>
</comment>
<dbReference type="SUPFAM" id="SSF56801">
    <property type="entry name" value="Acetyl-CoA synthetase-like"/>
    <property type="match status" value="2"/>
</dbReference>
<dbReference type="Proteomes" id="UP000481621">
    <property type="component" value="Unassembled WGS sequence"/>
</dbReference>
<dbReference type="FunFam" id="2.30.38.10:FF:000001">
    <property type="entry name" value="Non-ribosomal peptide synthetase PvdI"/>
    <property type="match status" value="2"/>
</dbReference>
<dbReference type="NCBIfam" id="NF003417">
    <property type="entry name" value="PRK04813.1"/>
    <property type="match status" value="2"/>
</dbReference>
<sequence>MAAKSYPLPDAALGIWYAHHMTASPLYNTAEYVQLQGDLDVSILLMAVNDTITSAKALHIKCFEQDGQVWHRLEENVSFSCEHQNANFEKANRIMHEDIATMIDLTKDPLVRAIVFTENSQLHYLYLRIHHLVSDAYSFRFIFQQIAERYDAYLNGQEYTKEFGNYENVIEEEWQYKQSEEYKRDHEFWCEELAGTEIASLSESANTDIGETLLHESMFKHECWAKVQEMAKQLKVNVQHVITAAVAAYTKRLTNVGSVVLGIPMMGRLGSRAVNVPCTKVNTVPLRMDFTVEQSFEHIVLQTKQKMIQVAKHQHYRHEQIRRDLQLNPEDLLFGPQVNFMPFYEDLRFGSAIGELKKLSTGAVEDISFNIYKTREEMQLDVVANRNRYCESKVKEHAERFMRFFTQLLMNQHLPIFTVDYLSEGERKQVLLDWNQTHVEDEYVSLTRAFEAQALRTPDAIAIQMNDQSITYHQLMREVHKIAAVLKNKGIGSEQFVGICMDRSIEMVASMLGVLKAGAAYVPLDPEYPQDRLNYMIEDSQPAIVLVNFEELPFTAEVMTINVKHLKQERTLLEWESSHSPRQAAYMIYTSGSTGQPKGVVIEMASLMNFLQSMQQTFQLDEKEKLLAVTTISFDISALEIYLPLINGACVVLAAKHEVQDPQELARIIEQENITIMQATPIVWQYLVKYSPNALTGLRALVGGEALSIHLANELGSAGAVIHHMYGPTETTIWSTTSQVPAEIQEVPDLGKPIRNTQVYVLDSMLQPVPPDVIGELYIAGDGIARGYHHRPVLTAERFVANPFGPPGTRMYRTGDLVKWNKDGTLQYISRSDSQTKIRGFRIELGEIEAKIVKHQGVSQAVVTAREDVPGDKRIVAYIVGSIDPQEFTKTLKQELPEYMVPSFIVPLDAMPLTNNGKIDRKRLPRPNMSTQQKKEPKSNLEKTLCRLFEEVLSLEQVGTDEDFFHLGGHSLLATQLLLKIRQQLDTNITISSIFENPTPELLARKLDQHHAEDISVKIQKQKRPKRLPLSFNQRSLWFLHQLEGPSATYNIPLVVTFKRKIRVDKFRQAVQAVANRHDILRTKYPASDGVPYQLVVEEPVSFDVWKVEEKDETSAIEHAVRYAFDLQHEAGFKVTIINERIAVFVLHHISADGWSLATLMQDIQEAYDGSLTPLPVQYADFVLWQQQMLEHKVNGISLQERELAYWKKRLEGIPDEIELMRDRKRNPSTKAKGETYKFVIPSELHQQLLQLAKDLNATLYMILLGAFSAMATKLGAGEDIVVGSPVAGREDKETLDLIGMFINTLVMRVDTSSNPRFDQLIERIRSTCIEAWEHQHVPFDRLVEQINPERVASRHPLFQIMFALQNTPMPSLNIDDNPAEFELHTVGLSKFDLSIEMRELYKDDTANGIETIVEFRTDLYDFDTVEMLMHRYQMVLTQLHKNPTIEDLCIITEEEWLQTINTWNSGLIETESSTIVEQFEQQVAAHPERIAVTYDGQHLTYEQLNQKANRFARYLIKKGIGTDSFVPLLLPRSLDMLVSILAVLKTGAAYVPIDPAYPKDRIEYILNDVNPSIFVMAKDMELPMEMDEMECIYIDFEQIGHLDDSDIKQEERSTPLQSLHPAYMIYTSGSTGRPKGVVIPHQNVIRLLHATDSWFEFNEQDVWTLFHSYAFDFSVWEIWGALLYGGRLVVVPYEVSRSPEAFLQLLAIEKVTVLNQTPSAFYQLMQADRDHPDISNQLSLRYIVFGGESLDFNRVQDWYSRHADDQPELINMYGITETTVHVSYVKLTKELVKRNVNSLVGVPIPDLDVYVLDSKLQPVPPNVIGEMYVAGEGLAQGYFERKSLTAERFIANPYGKPGSRMYRTGDLARWTKNGELDYIGRIDHQVKIRGFRIELGEIENVLLKHPQIAQVAVIVREDVPGDVRLAAYIVNEEDQVIDTAALRQFAAKDLPDYMIPSTFTIIKEIPLTTNGKLDKQALPMPDHSLKELTLPRNPQEELLCEIFKEVLHVPQVGIEDGFFELGGHSLLAVQLMGRLKEAFGKELNIGHLFEAPTVARLAEKLNDDDESNALNVILPLRKGDDPLFCIHPAGGLSWCYAGLMKTLPSNIAIYGVQAKGIGKKEELPKTLAEMAAGYIQAIQKVQPEGPYRLLGWSFGGNVVQEMAVQLQQMGHEVEQLIILDAYPMHLAPPFGLNEEQEALVALLALGGFEPKIDAELTQELVIRELQADGSALASLSEDTIMRLKEVFKNSIRLLKEHEAGCYQGDAIFFKSTIVPEWFPEVDAQNWVPFIIGHIKSYDIVCRHEDMCQPTPLAEIGKMVKEALTLKEGKGQYV</sequence>
<dbReference type="GO" id="GO:0031177">
    <property type="term" value="F:phosphopantetheine binding"/>
    <property type="evidence" value="ECO:0007669"/>
    <property type="project" value="InterPro"/>
</dbReference>
<dbReference type="Pfam" id="PF00668">
    <property type="entry name" value="Condensation"/>
    <property type="match status" value="2"/>
</dbReference>
<dbReference type="InterPro" id="IPR023213">
    <property type="entry name" value="CAT-like_dom_sf"/>
</dbReference>
<dbReference type="FunFam" id="1.10.1200.10:FF:000016">
    <property type="entry name" value="Non-ribosomal peptide synthase"/>
    <property type="match status" value="1"/>
</dbReference>
<comment type="similarity">
    <text evidence="2">Belongs to the ATP-dependent AMP-binding enzyme family.</text>
</comment>
<evidence type="ECO:0000313" key="8">
    <source>
        <dbReference type="Proteomes" id="UP000481621"/>
    </source>
</evidence>
<dbReference type="InterPro" id="IPR000873">
    <property type="entry name" value="AMP-dep_synth/lig_dom"/>
</dbReference>
<dbReference type="CDD" id="cd12116">
    <property type="entry name" value="A_NRPS_Ta1_like"/>
    <property type="match status" value="1"/>
</dbReference>
<evidence type="ECO:0000313" key="7">
    <source>
        <dbReference type="EMBL" id="NEX77952.1"/>
    </source>
</evidence>
<dbReference type="Gene3D" id="2.30.38.10">
    <property type="entry name" value="Luciferase, Domain 3"/>
    <property type="match status" value="1"/>
</dbReference>
<dbReference type="Pfam" id="PF00501">
    <property type="entry name" value="AMP-binding"/>
    <property type="match status" value="2"/>
</dbReference>
<dbReference type="FunFam" id="1.10.1200.10:FF:000005">
    <property type="entry name" value="Nonribosomal peptide synthetase 1"/>
    <property type="match status" value="1"/>
</dbReference>
<dbReference type="GO" id="GO:0043041">
    <property type="term" value="P:amino acid activation for nonribosomal peptide biosynthetic process"/>
    <property type="evidence" value="ECO:0007669"/>
    <property type="project" value="TreeGrafter"/>
</dbReference>
<dbReference type="Pfam" id="PF00975">
    <property type="entry name" value="Thioesterase"/>
    <property type="match status" value="1"/>
</dbReference>
<evidence type="ECO:0000256" key="1">
    <source>
        <dbReference type="ARBA" id="ARBA00001957"/>
    </source>
</evidence>
<dbReference type="CDD" id="cd19538">
    <property type="entry name" value="LCL_NRPS"/>
    <property type="match status" value="1"/>
</dbReference>
<dbReference type="InterPro" id="IPR025110">
    <property type="entry name" value="AMP-bd_C"/>
</dbReference>
<dbReference type="PANTHER" id="PTHR45527">
    <property type="entry name" value="NONRIBOSOMAL PEPTIDE SYNTHETASE"/>
    <property type="match status" value="1"/>
</dbReference>
<evidence type="ECO:0000259" key="6">
    <source>
        <dbReference type="PROSITE" id="PS50075"/>
    </source>
</evidence>
<dbReference type="Gene3D" id="3.40.50.1820">
    <property type="entry name" value="alpha/beta hydrolase"/>
    <property type="match status" value="1"/>
</dbReference>
<dbReference type="GO" id="GO:0072330">
    <property type="term" value="P:monocarboxylic acid biosynthetic process"/>
    <property type="evidence" value="ECO:0007669"/>
    <property type="project" value="UniProtKB-ARBA"/>
</dbReference>
<dbReference type="SUPFAM" id="SSF47336">
    <property type="entry name" value="ACP-like"/>
    <property type="match status" value="2"/>
</dbReference>
<comment type="cofactor">
    <cofactor evidence="1">
        <name>pantetheine 4'-phosphate</name>
        <dbReference type="ChEBI" id="CHEBI:47942"/>
    </cofactor>
</comment>
<organism evidence="7 8">
    <name type="scientific">Neobacillus thermocopriae</name>
    <dbReference type="NCBI Taxonomy" id="1215031"/>
    <lineage>
        <taxon>Bacteria</taxon>
        <taxon>Bacillati</taxon>
        <taxon>Bacillota</taxon>
        <taxon>Bacilli</taxon>
        <taxon>Bacillales</taxon>
        <taxon>Bacillaceae</taxon>
        <taxon>Neobacillus</taxon>
    </lineage>
</organism>
<dbReference type="Gene3D" id="3.40.50.12780">
    <property type="entry name" value="N-terminal domain of ligase-like"/>
    <property type="match status" value="1"/>
</dbReference>
<dbReference type="Pfam" id="PF00550">
    <property type="entry name" value="PP-binding"/>
    <property type="match status" value="2"/>
</dbReference>
<dbReference type="Gene3D" id="3.30.559.10">
    <property type="entry name" value="Chloramphenicol acetyltransferase-like domain"/>
    <property type="match status" value="2"/>
</dbReference>
<name>A0A6B3TMZ3_9BACI</name>